<keyword evidence="3" id="KW-0808">Transferase</keyword>
<comment type="caution">
    <text evidence="4">The sequence shown here is derived from an EMBL/GenBank/DDBJ whole genome shotgun (WGS) entry which is preliminary data.</text>
</comment>
<organism evidence="4">
    <name type="scientific">marine sediment metagenome</name>
    <dbReference type="NCBI Taxonomy" id="412755"/>
    <lineage>
        <taxon>unclassified sequences</taxon>
        <taxon>metagenomes</taxon>
        <taxon>ecological metagenomes</taxon>
    </lineage>
</organism>
<name>X1HXU4_9ZZZZ</name>
<dbReference type="GO" id="GO:0008168">
    <property type="term" value="F:methyltransferase activity"/>
    <property type="evidence" value="ECO:0007669"/>
    <property type="project" value="UniProtKB-KW"/>
</dbReference>
<accession>X1HXU4</accession>
<keyword evidence="2" id="KW-0489">Methyltransferase</keyword>
<dbReference type="GO" id="GO:0032259">
    <property type="term" value="P:methylation"/>
    <property type="evidence" value="ECO:0007669"/>
    <property type="project" value="UniProtKB-KW"/>
</dbReference>
<evidence type="ECO:0000256" key="2">
    <source>
        <dbReference type="ARBA" id="ARBA00022603"/>
    </source>
</evidence>
<dbReference type="EMBL" id="BARU01027528">
    <property type="protein sequence ID" value="GAH74951.1"/>
    <property type="molecule type" value="Genomic_DNA"/>
</dbReference>
<gene>
    <name evidence="4" type="ORF">S03H2_44063</name>
</gene>
<dbReference type="Pfam" id="PF06253">
    <property type="entry name" value="MTTB"/>
    <property type="match status" value="1"/>
</dbReference>
<dbReference type="AlphaFoldDB" id="X1HXU4"/>
<dbReference type="InterPro" id="IPR038601">
    <property type="entry name" value="MttB-like_sf"/>
</dbReference>
<comment type="similarity">
    <text evidence="1">Belongs to the trimethylamine methyltransferase family.</text>
</comment>
<protein>
    <submittedName>
        <fullName evidence="4">Uncharacterized protein</fullName>
    </submittedName>
</protein>
<dbReference type="InterPro" id="IPR010426">
    <property type="entry name" value="MTTB_MeTrfase"/>
</dbReference>
<reference evidence="4" key="1">
    <citation type="journal article" date="2014" name="Front. Microbiol.">
        <title>High frequency of phylogenetically diverse reductive dehalogenase-homologous genes in deep subseafloor sedimentary metagenomes.</title>
        <authorList>
            <person name="Kawai M."/>
            <person name="Futagami T."/>
            <person name="Toyoda A."/>
            <person name="Takaki Y."/>
            <person name="Nishi S."/>
            <person name="Hori S."/>
            <person name="Arai W."/>
            <person name="Tsubouchi T."/>
            <person name="Morono Y."/>
            <person name="Uchiyama I."/>
            <person name="Ito T."/>
            <person name="Fujiyama A."/>
            <person name="Inagaki F."/>
            <person name="Takami H."/>
        </authorList>
    </citation>
    <scope>NUCLEOTIDE SEQUENCE</scope>
    <source>
        <strain evidence="4">Expedition CK06-06</strain>
    </source>
</reference>
<dbReference type="Gene3D" id="3.20.20.480">
    <property type="entry name" value="Trimethylamine methyltransferase-like"/>
    <property type="match status" value="1"/>
</dbReference>
<evidence type="ECO:0000313" key="4">
    <source>
        <dbReference type="EMBL" id="GAH74951.1"/>
    </source>
</evidence>
<evidence type="ECO:0000256" key="3">
    <source>
        <dbReference type="ARBA" id="ARBA00022679"/>
    </source>
</evidence>
<proteinExistence type="inferred from homology"/>
<sequence>MNLRSNAGVQFHVLSEDQCEQIELAAFEVLERVGARFYDPEAVDILRKAGCTATDDLIGHPRGFRDPRAGSHRRGF</sequence>
<dbReference type="GO" id="GO:0015948">
    <property type="term" value="P:methanogenesis"/>
    <property type="evidence" value="ECO:0007669"/>
    <property type="project" value="InterPro"/>
</dbReference>
<evidence type="ECO:0000256" key="1">
    <source>
        <dbReference type="ARBA" id="ARBA00007137"/>
    </source>
</evidence>